<organism evidence="1 2">
    <name type="scientific">Methylocystis echinoides</name>
    <dbReference type="NCBI Taxonomy" id="29468"/>
    <lineage>
        <taxon>Bacteria</taxon>
        <taxon>Pseudomonadati</taxon>
        <taxon>Pseudomonadota</taxon>
        <taxon>Alphaproteobacteria</taxon>
        <taxon>Hyphomicrobiales</taxon>
        <taxon>Methylocystaceae</taxon>
        <taxon>Methylocystis</taxon>
    </lineage>
</organism>
<dbReference type="EMBL" id="BSEC01000001">
    <property type="protein sequence ID" value="GLI92472.1"/>
    <property type="molecule type" value="Genomic_DNA"/>
</dbReference>
<protein>
    <submittedName>
        <fullName evidence="1">Uncharacterized protein</fullName>
    </submittedName>
</protein>
<sequence>MSQHPIPDQSAETPMLVQREVGRALRLSFESVTREPLSDQIVLLLLRMALAEALRVAVEEEERQNMVVDARARFSVSL</sequence>
<gene>
    <name evidence="1" type="ORF">LMG27198_14640</name>
</gene>
<dbReference type="Proteomes" id="UP001144323">
    <property type="component" value="Unassembled WGS sequence"/>
</dbReference>
<name>A0A9W6GSV8_9HYPH</name>
<proteinExistence type="predicted"/>
<evidence type="ECO:0000313" key="2">
    <source>
        <dbReference type="Proteomes" id="UP001144323"/>
    </source>
</evidence>
<reference evidence="1" key="1">
    <citation type="journal article" date="2023" name="Int. J. Syst. Evol. Microbiol.">
        <title>Methylocystis iwaonis sp. nov., a type II methane-oxidizing bacterium from surface soil of a rice paddy field in Japan, and emended description of the genus Methylocystis (ex Whittenbury et al. 1970) Bowman et al. 1993.</title>
        <authorList>
            <person name="Kaise H."/>
            <person name="Sawadogo J.B."/>
            <person name="Alam M.S."/>
            <person name="Ueno C."/>
            <person name="Dianou D."/>
            <person name="Shinjo R."/>
            <person name="Asakawa S."/>
        </authorList>
    </citation>
    <scope>NUCLEOTIDE SEQUENCE</scope>
    <source>
        <strain evidence="1">LMG27198</strain>
    </source>
</reference>
<keyword evidence="2" id="KW-1185">Reference proteome</keyword>
<accession>A0A9W6GSV8</accession>
<evidence type="ECO:0000313" key="1">
    <source>
        <dbReference type="EMBL" id="GLI92472.1"/>
    </source>
</evidence>
<dbReference type="RefSeq" id="WP_281801710.1">
    <property type="nucleotide sequence ID" value="NZ_BSEC01000001.1"/>
</dbReference>
<comment type="caution">
    <text evidence="1">The sequence shown here is derived from an EMBL/GenBank/DDBJ whole genome shotgun (WGS) entry which is preliminary data.</text>
</comment>
<dbReference type="AlphaFoldDB" id="A0A9W6GSV8"/>